<accession>A0A935Q4F1</accession>
<dbReference type="Proteomes" id="UP000697998">
    <property type="component" value="Unassembled WGS sequence"/>
</dbReference>
<dbReference type="GO" id="GO:0005975">
    <property type="term" value="P:carbohydrate metabolic process"/>
    <property type="evidence" value="ECO:0007669"/>
    <property type="project" value="InterPro"/>
</dbReference>
<evidence type="ECO:0000259" key="1">
    <source>
        <dbReference type="PROSITE" id="PS51677"/>
    </source>
</evidence>
<dbReference type="InterPro" id="IPR011330">
    <property type="entry name" value="Glyco_hydro/deAcase_b/a-brl"/>
</dbReference>
<dbReference type="SUPFAM" id="SSF88713">
    <property type="entry name" value="Glycoside hydrolase/deacetylase"/>
    <property type="match status" value="1"/>
</dbReference>
<dbReference type="GO" id="GO:0016810">
    <property type="term" value="F:hydrolase activity, acting on carbon-nitrogen (but not peptide) bonds"/>
    <property type="evidence" value="ECO:0007669"/>
    <property type="project" value="InterPro"/>
</dbReference>
<dbReference type="InterPro" id="IPR002509">
    <property type="entry name" value="NODB_dom"/>
</dbReference>
<sequence>MKRIALKIDVDTCRGTLFGVPALIELLQRHEASGTFFFSLGPDHSGREARQLSPNRYYDLVTRLYGLLLPAPDMGACGADHMRQALDAGFEVGIHGWNRVRWEGRVATADNAWTEAEVEQARRRFAAIFGEQAQAHAAPGWRVNRHALRLTQRLGFCYASDCRGNFPFIPVIDGELVLCPQLPTTLPALDELLVTETTSVDQAVERILAESTRIDGDHVFTLRAELEGMKYKAAFEGLLVGWTSRGYQQVALRDLLTSQNIATLPRHTVVFAEVPGRVGRRLVQGRVFLDTE</sequence>
<dbReference type="EMBL" id="JADJMH010000029">
    <property type="protein sequence ID" value="MBK7676905.1"/>
    <property type="molecule type" value="Genomic_DNA"/>
</dbReference>
<comment type="caution">
    <text evidence="2">The sequence shown here is derived from an EMBL/GenBank/DDBJ whole genome shotgun (WGS) entry which is preliminary data.</text>
</comment>
<gene>
    <name evidence="2" type="ORF">IPJ27_20325</name>
</gene>
<organism evidence="2 3">
    <name type="scientific">Candidatus Accumulibacter proximus</name>
    <dbReference type="NCBI Taxonomy" id="2954385"/>
    <lineage>
        <taxon>Bacteria</taxon>
        <taxon>Pseudomonadati</taxon>
        <taxon>Pseudomonadota</taxon>
        <taxon>Betaproteobacteria</taxon>
        <taxon>Candidatus Accumulibacter</taxon>
    </lineage>
</organism>
<proteinExistence type="predicted"/>
<feature type="domain" description="NodB homology" evidence="1">
    <location>
        <begin position="2"/>
        <end position="250"/>
    </location>
</feature>
<evidence type="ECO:0000313" key="3">
    <source>
        <dbReference type="Proteomes" id="UP000697998"/>
    </source>
</evidence>
<dbReference type="Gene3D" id="3.20.20.370">
    <property type="entry name" value="Glycoside hydrolase/deacetylase"/>
    <property type="match status" value="1"/>
</dbReference>
<reference evidence="2 3" key="1">
    <citation type="submission" date="2020-10" db="EMBL/GenBank/DDBJ databases">
        <title>Connecting structure to function with the recovery of over 1000 high-quality activated sludge metagenome-assembled genomes encoding full-length rRNA genes using long-read sequencing.</title>
        <authorList>
            <person name="Singleton C.M."/>
            <person name="Petriglieri F."/>
            <person name="Kristensen J.M."/>
            <person name="Kirkegaard R.H."/>
            <person name="Michaelsen T.Y."/>
            <person name="Andersen M.H."/>
            <person name="Karst S.M."/>
            <person name="Dueholm M.S."/>
            <person name="Nielsen P.H."/>
            <person name="Albertsen M."/>
        </authorList>
    </citation>
    <scope>NUCLEOTIDE SEQUENCE [LARGE SCALE GENOMIC DNA]</scope>
    <source>
        <strain evidence="2">EsbW_18-Q3-R4-48_BATAC.285</strain>
    </source>
</reference>
<dbReference type="Pfam" id="PF01522">
    <property type="entry name" value="Polysacc_deac_1"/>
    <property type="match status" value="1"/>
</dbReference>
<dbReference type="PROSITE" id="PS51677">
    <property type="entry name" value="NODB"/>
    <property type="match status" value="1"/>
</dbReference>
<name>A0A935Q4F1_9PROT</name>
<protein>
    <submittedName>
        <fullName evidence="2">Polysaccharide deacetylase family protein</fullName>
    </submittedName>
</protein>
<evidence type="ECO:0000313" key="2">
    <source>
        <dbReference type="EMBL" id="MBK7676905.1"/>
    </source>
</evidence>
<dbReference type="AlphaFoldDB" id="A0A935Q4F1"/>